<keyword evidence="8" id="KW-0675">Receptor</keyword>
<dbReference type="GO" id="GO:0043565">
    <property type="term" value="F:sequence-specific DNA binding"/>
    <property type="evidence" value="ECO:0007669"/>
    <property type="project" value="InterPro"/>
</dbReference>
<evidence type="ECO:0000259" key="10">
    <source>
        <dbReference type="PROSITE" id="PS51030"/>
    </source>
</evidence>
<evidence type="ECO:0000313" key="14">
    <source>
        <dbReference type="EMBL" id="CAF3560590.1"/>
    </source>
</evidence>
<keyword evidence="5" id="KW-0805">Transcription regulation</keyword>
<reference evidence="13" key="1">
    <citation type="submission" date="2021-02" db="EMBL/GenBank/DDBJ databases">
        <authorList>
            <person name="Nowell W R."/>
        </authorList>
    </citation>
    <scope>NUCLEOTIDE SEQUENCE</scope>
</reference>
<dbReference type="AlphaFoldDB" id="A0A813V2I5"/>
<dbReference type="GO" id="GO:0008270">
    <property type="term" value="F:zinc ion binding"/>
    <property type="evidence" value="ECO:0007669"/>
    <property type="project" value="UniProtKB-KW"/>
</dbReference>
<keyword evidence="4" id="KW-0862">Zinc</keyword>
<dbReference type="PROSITE" id="PS51843">
    <property type="entry name" value="NR_LBD"/>
    <property type="match status" value="1"/>
</dbReference>
<dbReference type="Proteomes" id="UP000681722">
    <property type="component" value="Unassembled WGS sequence"/>
</dbReference>
<evidence type="ECO:0000259" key="11">
    <source>
        <dbReference type="PROSITE" id="PS51843"/>
    </source>
</evidence>
<keyword evidence="7" id="KW-0804">Transcription</keyword>
<dbReference type="OrthoDB" id="9996087at2759"/>
<evidence type="ECO:0000256" key="8">
    <source>
        <dbReference type="ARBA" id="ARBA00023170"/>
    </source>
</evidence>
<dbReference type="GO" id="GO:0003700">
    <property type="term" value="F:DNA-binding transcription factor activity"/>
    <property type="evidence" value="ECO:0007669"/>
    <property type="project" value="InterPro"/>
</dbReference>
<dbReference type="PRINTS" id="PR00398">
    <property type="entry name" value="STRDHORMONER"/>
</dbReference>
<evidence type="ECO:0008006" key="17">
    <source>
        <dbReference type="Google" id="ProtNLM"/>
    </source>
</evidence>
<dbReference type="PRINTS" id="PR00047">
    <property type="entry name" value="STROIDFINGER"/>
</dbReference>
<dbReference type="EMBL" id="CAJNOQ010000712">
    <property type="protein sequence ID" value="CAF0830704.1"/>
    <property type="molecule type" value="Genomic_DNA"/>
</dbReference>
<keyword evidence="9" id="KW-0539">Nucleus</keyword>
<comment type="caution">
    <text evidence="13">The sequence shown here is derived from an EMBL/GenBank/DDBJ whole genome shotgun (WGS) entry which is preliminary data.</text>
</comment>
<keyword evidence="6" id="KW-0238">DNA-binding</keyword>
<dbReference type="InterPro" id="IPR035500">
    <property type="entry name" value="NHR-like_dom_sf"/>
</dbReference>
<feature type="domain" description="NR LBD" evidence="11">
    <location>
        <begin position="104"/>
        <end position="290"/>
    </location>
</feature>
<evidence type="ECO:0000313" key="12">
    <source>
        <dbReference type="EMBL" id="CAF0779222.1"/>
    </source>
</evidence>
<evidence type="ECO:0000256" key="4">
    <source>
        <dbReference type="ARBA" id="ARBA00022833"/>
    </source>
</evidence>
<evidence type="ECO:0000313" key="15">
    <source>
        <dbReference type="EMBL" id="CAF3617778.1"/>
    </source>
</evidence>
<dbReference type="SUPFAM" id="SSF57716">
    <property type="entry name" value="Glucocorticoid receptor-like (DNA-binding domain)"/>
    <property type="match status" value="1"/>
</dbReference>
<dbReference type="Pfam" id="PF00105">
    <property type="entry name" value="zf-C4"/>
    <property type="match status" value="1"/>
</dbReference>
<keyword evidence="16" id="KW-1185">Reference proteome</keyword>
<dbReference type="InterPro" id="IPR013088">
    <property type="entry name" value="Znf_NHR/GATA"/>
</dbReference>
<dbReference type="FunFam" id="3.30.50.10:FF:000030">
    <property type="entry name" value="Nuclear Hormone Receptor family"/>
    <property type="match status" value="1"/>
</dbReference>
<dbReference type="InterPro" id="IPR001628">
    <property type="entry name" value="Znf_hrmn_rcpt"/>
</dbReference>
<comment type="similarity">
    <text evidence="1">Belongs to the nuclear hormone receptor family.</text>
</comment>
<feature type="domain" description="Nuclear receptor" evidence="10">
    <location>
        <begin position="20"/>
        <end position="95"/>
    </location>
</feature>
<sequence>MLDTTARQWYSSVLGRILYNVACRVCNDNSSGKHYAVHACDGCAGFFKRSVRRNRTYICKNKNKCVIDKYRRNQCRACRYRRCIEAGMNKDAVQNERGPRSQFGDDRHLRRYVYATDTTDWLHRQQEYKITTETPPSLSTPYETFKIDLFVYEMAARILFFMVRWFRSLKQFQLLSIKEQIASLLYCWHEIFLLCLAEYKFDVPWKSIIQTVEYTIFGRNVFEEHLLALNEHVRCAYPLQPLRFNQLKSIYSALRTISSINVQQTFFQKVLGYCSIEVILRSMYETIIQP</sequence>
<organism evidence="13 16">
    <name type="scientific">Didymodactylos carnosus</name>
    <dbReference type="NCBI Taxonomy" id="1234261"/>
    <lineage>
        <taxon>Eukaryota</taxon>
        <taxon>Metazoa</taxon>
        <taxon>Spiralia</taxon>
        <taxon>Gnathifera</taxon>
        <taxon>Rotifera</taxon>
        <taxon>Eurotatoria</taxon>
        <taxon>Bdelloidea</taxon>
        <taxon>Philodinida</taxon>
        <taxon>Philodinidae</taxon>
        <taxon>Didymodactylos</taxon>
    </lineage>
</organism>
<dbReference type="Proteomes" id="UP000677228">
    <property type="component" value="Unassembled WGS sequence"/>
</dbReference>
<evidence type="ECO:0000256" key="7">
    <source>
        <dbReference type="ARBA" id="ARBA00023163"/>
    </source>
</evidence>
<evidence type="ECO:0000256" key="5">
    <source>
        <dbReference type="ARBA" id="ARBA00023015"/>
    </source>
</evidence>
<dbReference type="EMBL" id="CAJOBC010000712">
    <property type="protein sequence ID" value="CAF3617778.1"/>
    <property type="molecule type" value="Genomic_DNA"/>
</dbReference>
<evidence type="ECO:0000256" key="2">
    <source>
        <dbReference type="ARBA" id="ARBA00022723"/>
    </source>
</evidence>
<keyword evidence="2" id="KW-0479">Metal-binding</keyword>
<name>A0A813V2I5_9BILA</name>
<proteinExistence type="inferred from homology"/>
<dbReference type="PROSITE" id="PS51030">
    <property type="entry name" value="NUCLEAR_REC_DBD_2"/>
    <property type="match status" value="1"/>
</dbReference>
<dbReference type="EMBL" id="CAJNOK010000848">
    <property type="protein sequence ID" value="CAF0779222.1"/>
    <property type="molecule type" value="Genomic_DNA"/>
</dbReference>
<dbReference type="Gene3D" id="1.10.565.10">
    <property type="entry name" value="Retinoid X Receptor"/>
    <property type="match status" value="2"/>
</dbReference>
<dbReference type="PANTHER" id="PTHR24083">
    <property type="entry name" value="NUCLEAR HORMONE RECEPTOR"/>
    <property type="match status" value="1"/>
</dbReference>
<dbReference type="EMBL" id="CAJOBA010000848">
    <property type="protein sequence ID" value="CAF3560590.1"/>
    <property type="molecule type" value="Genomic_DNA"/>
</dbReference>
<dbReference type="SUPFAM" id="SSF48508">
    <property type="entry name" value="Nuclear receptor ligand-binding domain"/>
    <property type="match status" value="1"/>
</dbReference>
<evidence type="ECO:0000313" key="16">
    <source>
        <dbReference type="Proteomes" id="UP000663829"/>
    </source>
</evidence>
<dbReference type="SMART" id="SM00399">
    <property type="entry name" value="ZnF_C4"/>
    <property type="match status" value="1"/>
</dbReference>
<evidence type="ECO:0000256" key="6">
    <source>
        <dbReference type="ARBA" id="ARBA00023125"/>
    </source>
</evidence>
<keyword evidence="3" id="KW-0863">Zinc-finger</keyword>
<dbReference type="Gene3D" id="3.30.50.10">
    <property type="entry name" value="Erythroid Transcription Factor GATA-1, subunit A"/>
    <property type="match status" value="1"/>
</dbReference>
<dbReference type="PROSITE" id="PS00031">
    <property type="entry name" value="NUCLEAR_REC_DBD_1"/>
    <property type="match status" value="1"/>
</dbReference>
<evidence type="ECO:0000256" key="1">
    <source>
        <dbReference type="ARBA" id="ARBA00005993"/>
    </source>
</evidence>
<dbReference type="Proteomes" id="UP000663829">
    <property type="component" value="Unassembled WGS sequence"/>
</dbReference>
<accession>A0A813V2I5</accession>
<dbReference type="InterPro" id="IPR050274">
    <property type="entry name" value="Nuclear_hormone_rcpt_NR2"/>
</dbReference>
<dbReference type="Proteomes" id="UP000682733">
    <property type="component" value="Unassembled WGS sequence"/>
</dbReference>
<protein>
    <recommendedName>
        <fullName evidence="17">Nuclear receptor domain-containing protein</fullName>
    </recommendedName>
</protein>
<dbReference type="InterPro" id="IPR001723">
    <property type="entry name" value="Nuclear_hrmn_rcpt"/>
</dbReference>
<evidence type="ECO:0000256" key="3">
    <source>
        <dbReference type="ARBA" id="ARBA00022771"/>
    </source>
</evidence>
<gene>
    <name evidence="13" type="ORF">GPM918_LOCUS5039</name>
    <name evidence="12" type="ORF">OVA965_LOCUS3511</name>
    <name evidence="15" type="ORF">SRO942_LOCUS5040</name>
    <name evidence="14" type="ORF">TMI583_LOCUS3510</name>
</gene>
<evidence type="ECO:0000256" key="9">
    <source>
        <dbReference type="ARBA" id="ARBA00023242"/>
    </source>
</evidence>
<evidence type="ECO:0000313" key="13">
    <source>
        <dbReference type="EMBL" id="CAF0830704.1"/>
    </source>
</evidence>
<dbReference type="InterPro" id="IPR000536">
    <property type="entry name" value="Nucl_hrmn_rcpt_lig-bd"/>
</dbReference>